<proteinExistence type="predicted"/>
<evidence type="ECO:0000256" key="1">
    <source>
        <dbReference type="SAM" id="MobiDB-lite"/>
    </source>
</evidence>
<keyword evidence="3" id="KW-1185">Reference proteome</keyword>
<evidence type="ECO:0000313" key="3">
    <source>
        <dbReference type="Proteomes" id="UP000076584"/>
    </source>
</evidence>
<reference evidence="2 3" key="1">
    <citation type="submission" date="2015-06" db="EMBL/GenBank/DDBJ databases">
        <title>Survival trade-offs in plant roots during colonization by closely related pathogenic and mutualistic fungi.</title>
        <authorList>
            <person name="Hacquard S."/>
            <person name="Kracher B."/>
            <person name="Hiruma K."/>
            <person name="Weinman A."/>
            <person name="Muench P."/>
            <person name="Garrido Oter R."/>
            <person name="Ver Loren van Themaat E."/>
            <person name="Dallerey J.-F."/>
            <person name="Damm U."/>
            <person name="Henrissat B."/>
            <person name="Lespinet O."/>
            <person name="Thon M."/>
            <person name="Kemen E."/>
            <person name="McHardy A.C."/>
            <person name="Schulze-Lefert P."/>
            <person name="O'Connell R.J."/>
        </authorList>
    </citation>
    <scope>NUCLEOTIDE SEQUENCE [LARGE SCALE GENOMIC DNA]</scope>
    <source>
        <strain evidence="2 3">MAFF 238704</strain>
    </source>
</reference>
<dbReference type="Proteomes" id="UP000076584">
    <property type="component" value="Unassembled WGS sequence"/>
</dbReference>
<gene>
    <name evidence="2" type="ORF">CI238_03933</name>
</gene>
<sequence length="113" mass="12967">MPGPYPQTSHLQWPDVQQASTSQESMPLIVDPAVEKILNWSAGIDKSIVEINQKLDFLLLETKAFRGMEAHYKKLQEQTPMGTNLSNSCRRLDIHQQNILDTVQKLDKMMKQM</sequence>
<protein>
    <submittedName>
        <fullName evidence="2">Uncharacterized protein</fullName>
    </submittedName>
</protein>
<name>A0A162PPR9_COLIC</name>
<feature type="region of interest" description="Disordered" evidence="1">
    <location>
        <begin position="1"/>
        <end position="24"/>
    </location>
</feature>
<comment type="caution">
    <text evidence="2">The sequence shown here is derived from an EMBL/GenBank/DDBJ whole genome shotgun (WGS) entry which is preliminary data.</text>
</comment>
<accession>A0A162PPR9</accession>
<dbReference type="EMBL" id="LFIW01000229">
    <property type="protein sequence ID" value="KZL87423.1"/>
    <property type="molecule type" value="Genomic_DNA"/>
</dbReference>
<organism evidence="2 3">
    <name type="scientific">Colletotrichum incanum</name>
    <name type="common">Soybean anthracnose fungus</name>
    <dbReference type="NCBI Taxonomy" id="1573173"/>
    <lineage>
        <taxon>Eukaryota</taxon>
        <taxon>Fungi</taxon>
        <taxon>Dikarya</taxon>
        <taxon>Ascomycota</taxon>
        <taxon>Pezizomycotina</taxon>
        <taxon>Sordariomycetes</taxon>
        <taxon>Hypocreomycetidae</taxon>
        <taxon>Glomerellales</taxon>
        <taxon>Glomerellaceae</taxon>
        <taxon>Colletotrichum</taxon>
        <taxon>Colletotrichum spaethianum species complex</taxon>
    </lineage>
</organism>
<evidence type="ECO:0000313" key="2">
    <source>
        <dbReference type="EMBL" id="KZL87423.1"/>
    </source>
</evidence>
<dbReference type="AlphaFoldDB" id="A0A162PPR9"/>